<protein>
    <submittedName>
        <fullName evidence="2">Uncharacterized protein</fullName>
    </submittedName>
</protein>
<proteinExistence type="predicted"/>
<comment type="caution">
    <text evidence="2">The sequence shown here is derived from an EMBL/GenBank/DDBJ whole genome shotgun (WGS) entry which is preliminary data.</text>
</comment>
<accession>A0A2H3KAE6</accession>
<evidence type="ECO:0000256" key="1">
    <source>
        <dbReference type="SAM" id="Coils"/>
    </source>
</evidence>
<evidence type="ECO:0000313" key="3">
    <source>
        <dbReference type="Proteomes" id="UP000220828"/>
    </source>
</evidence>
<gene>
    <name evidence="2" type="ORF">B0A77_10645</name>
</gene>
<dbReference type="RefSeq" id="WP_097554418.1">
    <property type="nucleotide sequence ID" value="NZ_PCMW01000058.1"/>
</dbReference>
<dbReference type="AlphaFoldDB" id="A0A2H3KAE6"/>
<dbReference type="EMBL" id="PCMW01000058">
    <property type="protein sequence ID" value="PDS23555.1"/>
    <property type="molecule type" value="Genomic_DNA"/>
</dbReference>
<name>A0A2H3KAE6_9FLAO</name>
<reference evidence="2 3" key="1">
    <citation type="submission" date="2017-09" db="EMBL/GenBank/DDBJ databases">
        <title>Whole genomes of Flavobacteriaceae.</title>
        <authorList>
            <person name="Stine C."/>
            <person name="Li C."/>
            <person name="Tadesse D."/>
        </authorList>
    </citation>
    <scope>NUCLEOTIDE SEQUENCE [LARGE SCALE GENOMIC DNA]</scope>
    <source>
        <strain evidence="2 3">ATCC 35036</strain>
    </source>
</reference>
<keyword evidence="1" id="KW-0175">Coiled coil</keyword>
<dbReference type="OrthoDB" id="648314at2"/>
<dbReference type="Proteomes" id="UP000220828">
    <property type="component" value="Unassembled WGS sequence"/>
</dbReference>
<evidence type="ECO:0000313" key="2">
    <source>
        <dbReference type="EMBL" id="PDS23555.1"/>
    </source>
</evidence>
<organism evidence="2 3">
    <name type="scientific">Flavobacterium branchiophilum</name>
    <dbReference type="NCBI Taxonomy" id="55197"/>
    <lineage>
        <taxon>Bacteria</taxon>
        <taxon>Pseudomonadati</taxon>
        <taxon>Bacteroidota</taxon>
        <taxon>Flavobacteriia</taxon>
        <taxon>Flavobacteriales</taxon>
        <taxon>Flavobacteriaceae</taxon>
        <taxon>Flavobacterium</taxon>
    </lineage>
</organism>
<feature type="coiled-coil region" evidence="1">
    <location>
        <begin position="92"/>
        <end position="119"/>
    </location>
</feature>
<sequence>MQKPKKITIKHYLNKNLKSNENGYRVYVRITFDRVNQKQTSKITQRFNDLETLHKVAHKEIEIEKRRIENFIKKQLLVNENFSFKVPKSEVIKRKKSIIRSLENALKNHKKQLLELEQYDLFKPTI</sequence>